<reference evidence="11 12" key="1">
    <citation type="submission" date="2016-03" db="EMBL/GenBank/DDBJ databases">
        <title>Cyphomyrmex costatus WGS genome.</title>
        <authorList>
            <person name="Nygaard S."/>
            <person name="Hu H."/>
            <person name="Boomsma J."/>
            <person name="Zhang G."/>
        </authorList>
    </citation>
    <scope>NUCLEOTIDE SEQUENCE [LARGE SCALE GENOMIC DNA]</scope>
    <source>
        <strain evidence="11">MS0001</strain>
        <tissue evidence="11">Whole body</tissue>
    </source>
</reference>
<keyword evidence="6" id="KW-0969">Cilium</keyword>
<dbReference type="PROSITE" id="PS50096">
    <property type="entry name" value="IQ"/>
    <property type="match status" value="1"/>
</dbReference>
<comment type="similarity">
    <text evidence="2">Belongs to the DRC9 family.</text>
</comment>
<evidence type="ECO:0000256" key="3">
    <source>
        <dbReference type="ARBA" id="ARBA00013738"/>
    </source>
</evidence>
<evidence type="ECO:0000256" key="4">
    <source>
        <dbReference type="ARBA" id="ARBA00022490"/>
    </source>
</evidence>
<evidence type="ECO:0000256" key="5">
    <source>
        <dbReference type="ARBA" id="ARBA00022846"/>
    </source>
</evidence>
<evidence type="ECO:0000256" key="8">
    <source>
        <dbReference type="ARBA" id="ARBA00023273"/>
    </source>
</evidence>
<dbReference type="InterPro" id="IPR042618">
    <property type="entry name" value="IQCG"/>
</dbReference>
<keyword evidence="8" id="KW-0966">Cell projection</keyword>
<evidence type="ECO:0000256" key="9">
    <source>
        <dbReference type="ARBA" id="ARBA00032183"/>
    </source>
</evidence>
<dbReference type="SMART" id="SM00015">
    <property type="entry name" value="IQ"/>
    <property type="match status" value="1"/>
</dbReference>
<keyword evidence="4" id="KW-0963">Cytoplasm</keyword>
<feature type="coiled-coil region" evidence="10">
    <location>
        <begin position="142"/>
        <end position="187"/>
    </location>
</feature>
<dbReference type="Proteomes" id="UP000078542">
    <property type="component" value="Unassembled WGS sequence"/>
</dbReference>
<dbReference type="GO" id="GO:0044782">
    <property type="term" value="P:cilium organization"/>
    <property type="evidence" value="ECO:0007669"/>
    <property type="project" value="TreeGrafter"/>
</dbReference>
<feature type="non-terminal residue" evidence="11">
    <location>
        <position position="1"/>
    </location>
</feature>
<proteinExistence type="inferred from homology"/>
<keyword evidence="12" id="KW-1185">Reference proteome</keyword>
<dbReference type="GO" id="GO:0031514">
    <property type="term" value="C:motile cilium"/>
    <property type="evidence" value="ECO:0007669"/>
    <property type="project" value="TreeGrafter"/>
</dbReference>
<evidence type="ECO:0000313" key="11">
    <source>
        <dbReference type="EMBL" id="KYN03839.1"/>
    </source>
</evidence>
<protein>
    <recommendedName>
        <fullName evidence="3">Dynein regulatory complex protein 9</fullName>
    </recommendedName>
    <alternativeName>
        <fullName evidence="9">IQ domain-containing protein G</fullName>
    </alternativeName>
</protein>
<evidence type="ECO:0000256" key="7">
    <source>
        <dbReference type="ARBA" id="ARBA00023212"/>
    </source>
</evidence>
<sequence length="259" mass="31820">IEDLKQEISEHGTIDVLTKEIEKITSEVEQEHLLIEKNESMQIIVAELRKAITDKKTANEKEEERLTKKLTLTRDEKEKLKLIKDMEMKYVRMWEAARREQYVLRYEVKMDELKKTLNDHCVRERNENHVNDVLTRYLTRRIALIESRIEQWQQKYDREKKMYEKEIRKVRNEIEDAQKYLEELTTEGRYLLQYRNNQEFIDTYLAEQEALRRQKEHEDHVRHSIIKMQSWWRGVMVRRKLGPYRSEEKKKKRPVKTKK</sequence>
<dbReference type="PANTHER" id="PTHR14871:SF1">
    <property type="entry name" value="DYNEIN REGULATORY COMPLEX PROTEIN 9"/>
    <property type="match status" value="1"/>
</dbReference>
<evidence type="ECO:0000256" key="1">
    <source>
        <dbReference type="ARBA" id="ARBA00004611"/>
    </source>
</evidence>
<dbReference type="CDD" id="cd23766">
    <property type="entry name" value="IQCG"/>
    <property type="match status" value="1"/>
</dbReference>
<evidence type="ECO:0000256" key="2">
    <source>
        <dbReference type="ARBA" id="ARBA00008222"/>
    </source>
</evidence>
<accession>A0A195CUM4</accession>
<evidence type="ECO:0000313" key="12">
    <source>
        <dbReference type="Proteomes" id="UP000078542"/>
    </source>
</evidence>
<dbReference type="STRING" id="456900.A0A195CUM4"/>
<dbReference type="InterPro" id="IPR000048">
    <property type="entry name" value="IQ_motif_EF-hand-BS"/>
</dbReference>
<dbReference type="Pfam" id="PF00612">
    <property type="entry name" value="IQ"/>
    <property type="match status" value="1"/>
</dbReference>
<dbReference type="EMBL" id="KQ977304">
    <property type="protein sequence ID" value="KYN03839.1"/>
    <property type="molecule type" value="Genomic_DNA"/>
</dbReference>
<dbReference type="GO" id="GO:0005737">
    <property type="term" value="C:cytoplasm"/>
    <property type="evidence" value="ECO:0007669"/>
    <property type="project" value="TreeGrafter"/>
</dbReference>
<name>A0A195CUM4_9HYME</name>
<evidence type="ECO:0000256" key="6">
    <source>
        <dbReference type="ARBA" id="ARBA00023069"/>
    </source>
</evidence>
<dbReference type="PANTHER" id="PTHR14871">
    <property type="entry name" value="DYNEIN REGULATORY COMPLEX PROTEIN 9"/>
    <property type="match status" value="1"/>
</dbReference>
<comment type="subcellular location">
    <subcellularLocation>
        <location evidence="1">Cytoplasm</location>
        <location evidence="1">Cytoskeleton</location>
        <location evidence="1">Flagellum axoneme</location>
    </subcellularLocation>
</comment>
<dbReference type="AlphaFoldDB" id="A0A195CUM4"/>
<organism evidence="11 12">
    <name type="scientific">Cyphomyrmex costatus</name>
    <dbReference type="NCBI Taxonomy" id="456900"/>
    <lineage>
        <taxon>Eukaryota</taxon>
        <taxon>Metazoa</taxon>
        <taxon>Ecdysozoa</taxon>
        <taxon>Arthropoda</taxon>
        <taxon>Hexapoda</taxon>
        <taxon>Insecta</taxon>
        <taxon>Pterygota</taxon>
        <taxon>Neoptera</taxon>
        <taxon>Endopterygota</taxon>
        <taxon>Hymenoptera</taxon>
        <taxon>Apocrita</taxon>
        <taxon>Aculeata</taxon>
        <taxon>Formicoidea</taxon>
        <taxon>Formicidae</taxon>
        <taxon>Myrmicinae</taxon>
        <taxon>Cyphomyrmex</taxon>
    </lineage>
</organism>
<keyword evidence="7" id="KW-0206">Cytoskeleton</keyword>
<evidence type="ECO:0000256" key="10">
    <source>
        <dbReference type="SAM" id="Coils"/>
    </source>
</evidence>
<keyword evidence="5" id="KW-0282">Flagellum</keyword>
<keyword evidence="10" id="KW-0175">Coiled coil</keyword>
<gene>
    <name evidence="11" type="ORF">ALC62_05353</name>
</gene>